<evidence type="ECO:0000256" key="2">
    <source>
        <dbReference type="SAM" id="SignalP"/>
    </source>
</evidence>
<sequence>MSPAKLTVAFLLLTPIANVAFAQTMKDDTWCKRCFVYNGEQQVSSSAFDKTAVNNCGVPITLKYRRQVGDGVGKGDETWSVGTGAHSDRCNGSRKWLCTPIESYSWECPANPKASVNDNLQDRLKSQAKKAEEAPAKKQAYEKQVLDEETKAISQRDSELAAARKDVAERQKADQANRAAEKAKADAARAKESPPIIPPVVKSKYPSMSTLEPQHLEPGYVLYHLKRSWLDRVTCELKEDERVCKFTGNGWSSYTRGRCFDIKEYHLAYLGHDPALKGQGPIDVLCFSNE</sequence>
<name>A0A1H4P1W6_9BRAD</name>
<dbReference type="AlphaFoldDB" id="A0A1H4P1W6"/>
<dbReference type="RefSeq" id="WP_143046602.1">
    <property type="nucleotide sequence ID" value="NZ_FNTH01000001.1"/>
</dbReference>
<evidence type="ECO:0000313" key="3">
    <source>
        <dbReference type="EMBL" id="SEC01324.1"/>
    </source>
</evidence>
<proteinExistence type="predicted"/>
<evidence type="ECO:0000256" key="1">
    <source>
        <dbReference type="SAM" id="MobiDB-lite"/>
    </source>
</evidence>
<gene>
    <name evidence="3" type="ORF">SAMN05444164_0798</name>
</gene>
<feature type="chain" id="PRO_5011490818" evidence="2">
    <location>
        <begin position="23"/>
        <end position="290"/>
    </location>
</feature>
<protein>
    <submittedName>
        <fullName evidence="3">Uncharacterized protein</fullName>
    </submittedName>
</protein>
<keyword evidence="2" id="KW-0732">Signal</keyword>
<organism evidence="3 4">
    <name type="scientific">Bradyrhizobium erythrophlei</name>
    <dbReference type="NCBI Taxonomy" id="1437360"/>
    <lineage>
        <taxon>Bacteria</taxon>
        <taxon>Pseudomonadati</taxon>
        <taxon>Pseudomonadota</taxon>
        <taxon>Alphaproteobacteria</taxon>
        <taxon>Hyphomicrobiales</taxon>
        <taxon>Nitrobacteraceae</taxon>
        <taxon>Bradyrhizobium</taxon>
    </lineage>
</organism>
<reference evidence="3 4" key="1">
    <citation type="submission" date="2016-10" db="EMBL/GenBank/DDBJ databases">
        <authorList>
            <person name="de Groot N.N."/>
        </authorList>
    </citation>
    <scope>NUCLEOTIDE SEQUENCE [LARGE SCALE GENOMIC DNA]</scope>
    <source>
        <strain evidence="3 4">MT12</strain>
    </source>
</reference>
<dbReference type="EMBL" id="FNTH01000001">
    <property type="protein sequence ID" value="SEC01324.1"/>
    <property type="molecule type" value="Genomic_DNA"/>
</dbReference>
<feature type="signal peptide" evidence="2">
    <location>
        <begin position="1"/>
        <end position="22"/>
    </location>
</feature>
<feature type="region of interest" description="Disordered" evidence="1">
    <location>
        <begin position="162"/>
        <end position="201"/>
    </location>
</feature>
<accession>A0A1H4P1W6</accession>
<dbReference type="Proteomes" id="UP000198992">
    <property type="component" value="Unassembled WGS sequence"/>
</dbReference>
<feature type="compositionally biased region" description="Basic and acidic residues" evidence="1">
    <location>
        <begin position="162"/>
        <end position="192"/>
    </location>
</feature>
<feature type="region of interest" description="Disordered" evidence="1">
    <location>
        <begin position="124"/>
        <end position="143"/>
    </location>
</feature>
<evidence type="ECO:0000313" key="4">
    <source>
        <dbReference type="Proteomes" id="UP000198992"/>
    </source>
</evidence>